<evidence type="ECO:0000313" key="2">
    <source>
        <dbReference type="Proteomes" id="UP001358614"/>
    </source>
</evidence>
<dbReference type="KEGG" id="ker:91106763"/>
<sequence length="67" mass="7508">MIPSWTREAIKNKYAAAMNQVDEYDIEGGDELVKQAKDEINTVLAEYMRNNGEVITARTYAIQAGQA</sequence>
<evidence type="ECO:0000313" key="1">
    <source>
        <dbReference type="EMBL" id="WWD09834.1"/>
    </source>
</evidence>
<dbReference type="GeneID" id="91106763"/>
<name>A0AAX4KVA7_9TREE</name>
<dbReference type="EMBL" id="CP144091">
    <property type="protein sequence ID" value="WWD09834.1"/>
    <property type="molecule type" value="Genomic_DNA"/>
</dbReference>
<dbReference type="Proteomes" id="UP001358614">
    <property type="component" value="Chromosome 3"/>
</dbReference>
<accession>A0AAX4KVA7</accession>
<protein>
    <submittedName>
        <fullName evidence="1">Uncharacterized protein</fullName>
    </submittedName>
</protein>
<gene>
    <name evidence="1" type="ORF">V865_007962</name>
</gene>
<keyword evidence="2" id="KW-1185">Reference proteome</keyword>
<organism evidence="1 2">
    <name type="scientific">Kwoniella europaea PYCC6329</name>
    <dbReference type="NCBI Taxonomy" id="1423913"/>
    <lineage>
        <taxon>Eukaryota</taxon>
        <taxon>Fungi</taxon>
        <taxon>Dikarya</taxon>
        <taxon>Basidiomycota</taxon>
        <taxon>Agaricomycotina</taxon>
        <taxon>Tremellomycetes</taxon>
        <taxon>Tremellales</taxon>
        <taxon>Cryptococcaceae</taxon>
        <taxon>Kwoniella</taxon>
    </lineage>
</organism>
<reference evidence="1 2" key="1">
    <citation type="submission" date="2024-01" db="EMBL/GenBank/DDBJ databases">
        <title>Comparative genomics of Cryptococcus and Kwoniella reveals pathogenesis evolution and contrasting modes of karyotype evolution via chromosome fusion or intercentromeric recombination.</title>
        <authorList>
            <person name="Coelho M.A."/>
            <person name="David-Palma M."/>
            <person name="Shea T."/>
            <person name="Bowers K."/>
            <person name="McGinley-Smith S."/>
            <person name="Mohammad A.W."/>
            <person name="Gnirke A."/>
            <person name="Yurkov A.M."/>
            <person name="Nowrousian M."/>
            <person name="Sun S."/>
            <person name="Cuomo C.A."/>
            <person name="Heitman J."/>
        </authorList>
    </citation>
    <scope>NUCLEOTIDE SEQUENCE [LARGE SCALE GENOMIC DNA]</scope>
    <source>
        <strain evidence="1 2">PYCC6329</strain>
    </source>
</reference>
<dbReference type="RefSeq" id="XP_066087801.1">
    <property type="nucleotide sequence ID" value="XM_066231704.1"/>
</dbReference>
<proteinExistence type="predicted"/>
<dbReference type="AlphaFoldDB" id="A0AAX4KVA7"/>